<organism evidence="2 3">
    <name type="scientific">Pseudomarimonas arenosa</name>
    <dbReference type="NCBI Taxonomy" id="2774145"/>
    <lineage>
        <taxon>Bacteria</taxon>
        <taxon>Pseudomonadati</taxon>
        <taxon>Pseudomonadota</taxon>
        <taxon>Gammaproteobacteria</taxon>
        <taxon>Lysobacterales</taxon>
        <taxon>Lysobacteraceae</taxon>
        <taxon>Pseudomarimonas</taxon>
    </lineage>
</organism>
<name>A0AAW3ZIH7_9GAMM</name>
<evidence type="ECO:0000256" key="1">
    <source>
        <dbReference type="SAM" id="Phobius"/>
    </source>
</evidence>
<keyword evidence="1" id="KW-0812">Transmembrane</keyword>
<keyword evidence="1" id="KW-1133">Transmembrane helix</keyword>
<comment type="caution">
    <text evidence="2">The sequence shown here is derived from an EMBL/GenBank/DDBJ whole genome shotgun (WGS) entry which is preliminary data.</text>
</comment>
<protein>
    <recommendedName>
        <fullName evidence="4">ABC transporter permease</fullName>
    </recommendedName>
</protein>
<dbReference type="AlphaFoldDB" id="A0AAW3ZIH7"/>
<accession>A0AAW3ZIH7</accession>
<feature type="transmembrane region" description="Helical" evidence="1">
    <location>
        <begin position="48"/>
        <end position="66"/>
    </location>
</feature>
<gene>
    <name evidence="2" type="ORF">IFO71_05685</name>
</gene>
<feature type="transmembrane region" description="Helical" evidence="1">
    <location>
        <begin position="206"/>
        <end position="232"/>
    </location>
</feature>
<evidence type="ECO:0000313" key="2">
    <source>
        <dbReference type="EMBL" id="MBD8525230.1"/>
    </source>
</evidence>
<feature type="transmembrane region" description="Helical" evidence="1">
    <location>
        <begin position="177"/>
        <end position="194"/>
    </location>
</feature>
<dbReference type="Proteomes" id="UP000613768">
    <property type="component" value="Unassembled WGS sequence"/>
</dbReference>
<evidence type="ECO:0000313" key="3">
    <source>
        <dbReference type="Proteomes" id="UP000613768"/>
    </source>
</evidence>
<keyword evidence="1" id="KW-0472">Membrane</keyword>
<proteinExistence type="predicted"/>
<feature type="transmembrane region" description="Helical" evidence="1">
    <location>
        <begin position="86"/>
        <end position="112"/>
    </location>
</feature>
<dbReference type="EMBL" id="JACYTR010000007">
    <property type="protein sequence ID" value="MBD8525230.1"/>
    <property type="molecule type" value="Genomic_DNA"/>
</dbReference>
<evidence type="ECO:0008006" key="4">
    <source>
        <dbReference type="Google" id="ProtNLM"/>
    </source>
</evidence>
<keyword evidence="3" id="KW-1185">Reference proteome</keyword>
<dbReference type="RefSeq" id="WP_192028570.1">
    <property type="nucleotide sequence ID" value="NZ_JACYTR010000007.1"/>
</dbReference>
<feature type="transmembrane region" description="Helical" evidence="1">
    <location>
        <begin position="549"/>
        <end position="569"/>
    </location>
</feature>
<sequence>MKDLMLSEWRRFSRLALIGASLHLLALLFLNRTTNLLALSYFEAQPIWALYCLLGLILGVLQVGSYRKPSQWLWLLHRPLPPRQIFLALAGSAGLLLATLIALPQLLFLLALDLLSTQLVESRHYLGSMHLLAYSAMAWLGGAYACCSRRRLALLAAVAPMAMSLHLISAWWLLLPVGVALAWLLWIASSGFRANREAPIERWWDLLLTALPLQLGAFMVTFAIGQMLWLIVTIVAGTDPLNTDFPPEGGVIEVMRAEPAEELVMGLTASADPRASGWASEVPLLEPVRIGPNLSRFPLRHQVAELNMPTSWWDEERQTVWRFSHDHMLFHGRDPQSGRERGWWGVGGAGDRTPFAEVPFASHQGYLLTPSVLYRIDPIEQRQYEWIRLGLGERFVDAPDQQLDRWLVLTNQRLLVFHQRREAAQRFEPPELDWAMPLADEVRLLEGVVVARLMEGWLVSQLYGEGTRQVGFTRYSRIAQPWQQISLIDAQDQISVIAERPLQADFSAYSRVSWWYSPLLHAFSEWPDQAMEKGLSYPLNREVWPELKGFHLLALSLMLLSTLLAWGYLRGSTASRGRRGFWLLNCGLFGLPALISLICLEPGRPAGPSAS</sequence>
<feature type="transmembrane region" description="Helical" evidence="1">
    <location>
        <begin position="581"/>
        <end position="603"/>
    </location>
</feature>
<reference evidence="2 3" key="1">
    <citation type="submission" date="2020-09" db="EMBL/GenBank/DDBJ databases">
        <title>Pseudoxanthomonas sp. CAU 1598 isolated from sand of Yaerae Beach.</title>
        <authorList>
            <person name="Kim W."/>
        </authorList>
    </citation>
    <scope>NUCLEOTIDE SEQUENCE [LARGE SCALE GENOMIC DNA]</scope>
    <source>
        <strain evidence="2 3">CAU 1598</strain>
    </source>
</reference>